<evidence type="ECO:0000313" key="3">
    <source>
        <dbReference type="Proteomes" id="UP001175211"/>
    </source>
</evidence>
<dbReference type="AlphaFoldDB" id="A0AA39NCG1"/>
<dbReference type="SUPFAM" id="SSF56112">
    <property type="entry name" value="Protein kinase-like (PK-like)"/>
    <property type="match status" value="1"/>
</dbReference>
<dbReference type="RefSeq" id="XP_060334556.1">
    <property type="nucleotide sequence ID" value="XM_060476935.1"/>
</dbReference>
<name>A0AA39NCG1_ARMTA</name>
<dbReference type="Proteomes" id="UP001175211">
    <property type="component" value="Unassembled WGS sequence"/>
</dbReference>
<dbReference type="PANTHER" id="PTHR38248:SF2">
    <property type="entry name" value="FUNK1 11"/>
    <property type="match status" value="1"/>
</dbReference>
<dbReference type="GeneID" id="85360483"/>
<keyword evidence="3" id="KW-1185">Reference proteome</keyword>
<dbReference type="InterPro" id="IPR040976">
    <property type="entry name" value="Pkinase_fungal"/>
</dbReference>
<dbReference type="PANTHER" id="PTHR38248">
    <property type="entry name" value="FUNK1 6"/>
    <property type="match status" value="1"/>
</dbReference>
<evidence type="ECO:0000259" key="1">
    <source>
        <dbReference type="Pfam" id="PF17667"/>
    </source>
</evidence>
<feature type="domain" description="Fungal-type protein kinase" evidence="1">
    <location>
        <begin position="353"/>
        <end position="510"/>
    </location>
</feature>
<protein>
    <recommendedName>
        <fullName evidence="1">Fungal-type protein kinase domain-containing protein</fullName>
    </recommendedName>
</protein>
<dbReference type="InterPro" id="IPR011009">
    <property type="entry name" value="Kinase-like_dom_sf"/>
</dbReference>
<organism evidence="2 3">
    <name type="scientific">Armillaria tabescens</name>
    <name type="common">Ringless honey mushroom</name>
    <name type="synonym">Agaricus tabescens</name>
    <dbReference type="NCBI Taxonomy" id="1929756"/>
    <lineage>
        <taxon>Eukaryota</taxon>
        <taxon>Fungi</taxon>
        <taxon>Dikarya</taxon>
        <taxon>Basidiomycota</taxon>
        <taxon>Agaricomycotina</taxon>
        <taxon>Agaricomycetes</taxon>
        <taxon>Agaricomycetidae</taxon>
        <taxon>Agaricales</taxon>
        <taxon>Marasmiineae</taxon>
        <taxon>Physalacriaceae</taxon>
        <taxon>Desarmillaria</taxon>
    </lineage>
</organism>
<accession>A0AA39NCG1</accession>
<sequence>MDLLFDTVYQSQDLPEKLWSISARSRRVSNWAERRADATKVSTAGVAADILLLNDILRRAPAAASDICFKICDNAEGSDNLICVQDSWFELFEQAATYGNKLLHSGRWYSMVVCYHSTKHQLRFCFFTIQGMFVTPVLRLAVQSEYGQLVDALFAFCDLTPYERGVHPLFIDHPQKYILLPFDTGGSTAWWKVASVLSVRIAFRGRRSMVAVINQKDTGQAIQDEEVSSTPRKPLVNDEGFLLDERRRWLDNTLAKTEYLPLGLDEFLTEWKSFVRLAGPHMHFKEGILKMGYCLQEDSDVQKEIFHCTAGQHGIPDVLPIMELKHGLGIFRGLTCSSCPDFASFPGQFKIEVEDRVELISICLDNGQSLLGEDLTMRGWIRCLIDGIVGCFHLFLSGYLHRDISIGNVLCRRVPQSRDKLRDNNHPHLRTERFAFMNNVLDSCSGFLIDSDTAIKWRSSGYAQSANRRFYGTRQFMSRRLLFMWIYGKDPVVHTVFDDLESFAWLALWIAASKDPDGPHSQKYIDFLDSDDFEMLLSHKITTALYFTNDTRWCTADRGKPESAIRTIRPLLKEWFSIIDKYHTESIMANWDEAYVENGEGNGFFDKLQTLGEQVCCEYLEKAVEFLDTLPLDPE</sequence>
<reference evidence="2" key="1">
    <citation type="submission" date="2023-06" db="EMBL/GenBank/DDBJ databases">
        <authorList>
            <consortium name="Lawrence Berkeley National Laboratory"/>
            <person name="Ahrendt S."/>
            <person name="Sahu N."/>
            <person name="Indic B."/>
            <person name="Wong-Bajracharya J."/>
            <person name="Merenyi Z."/>
            <person name="Ke H.-M."/>
            <person name="Monk M."/>
            <person name="Kocsube S."/>
            <person name="Drula E."/>
            <person name="Lipzen A."/>
            <person name="Balint B."/>
            <person name="Henrissat B."/>
            <person name="Andreopoulos B."/>
            <person name="Martin F.M."/>
            <person name="Harder C.B."/>
            <person name="Rigling D."/>
            <person name="Ford K.L."/>
            <person name="Foster G.D."/>
            <person name="Pangilinan J."/>
            <person name="Papanicolaou A."/>
            <person name="Barry K."/>
            <person name="LaButti K."/>
            <person name="Viragh M."/>
            <person name="Koriabine M."/>
            <person name="Yan M."/>
            <person name="Riley R."/>
            <person name="Champramary S."/>
            <person name="Plett K.L."/>
            <person name="Tsai I.J."/>
            <person name="Slot J."/>
            <person name="Sipos G."/>
            <person name="Plett J."/>
            <person name="Nagy L.G."/>
            <person name="Grigoriev I.V."/>
        </authorList>
    </citation>
    <scope>NUCLEOTIDE SEQUENCE</scope>
    <source>
        <strain evidence="2">CCBAS 213</strain>
    </source>
</reference>
<dbReference type="EMBL" id="JAUEPS010000008">
    <property type="protein sequence ID" value="KAK0463090.1"/>
    <property type="molecule type" value="Genomic_DNA"/>
</dbReference>
<dbReference type="Pfam" id="PF17667">
    <property type="entry name" value="Pkinase_fungal"/>
    <property type="match status" value="1"/>
</dbReference>
<gene>
    <name evidence="2" type="ORF">EV420DRAFT_1639176</name>
</gene>
<comment type="caution">
    <text evidence="2">The sequence shown here is derived from an EMBL/GenBank/DDBJ whole genome shotgun (WGS) entry which is preliminary data.</text>
</comment>
<evidence type="ECO:0000313" key="2">
    <source>
        <dbReference type="EMBL" id="KAK0463090.1"/>
    </source>
</evidence>
<proteinExistence type="predicted"/>